<accession>A0A9N7VX72</accession>
<keyword evidence="3" id="KW-1185">Reference proteome</keyword>
<comment type="caution">
    <text evidence="2">The sequence shown here is derived from an EMBL/GenBank/DDBJ whole genome shotgun (WGS) entry which is preliminary data.</text>
</comment>
<evidence type="ECO:0000313" key="2">
    <source>
        <dbReference type="EMBL" id="CAB1456852.1"/>
    </source>
</evidence>
<dbReference type="AlphaFoldDB" id="A0A9N7VX72"/>
<protein>
    <submittedName>
        <fullName evidence="2">Uncharacterized protein</fullName>
    </submittedName>
</protein>
<feature type="non-terminal residue" evidence="2">
    <location>
        <position position="176"/>
    </location>
</feature>
<name>A0A9N7VX72_PLEPL</name>
<evidence type="ECO:0000313" key="3">
    <source>
        <dbReference type="Proteomes" id="UP001153269"/>
    </source>
</evidence>
<gene>
    <name evidence="2" type="ORF">PLEPLA_LOCUS44647</name>
</gene>
<sequence>RVPPAGAVAEVFREKGPTRVQSRRRGPPHPVPSCDGRGPPRQKNLEAGRTPSLRRRGDEGDRRRPPPAARAQRFYHKYEHRPMTSVKSVDQQQFKLCVRGCGGPAGCAGSVRISSSIDSRSCRELNDSFICRDKKFIPGVLRPQSAMEIKAGSGTLVAPPHHQATSVPPVSGIFGG</sequence>
<reference evidence="2" key="1">
    <citation type="submission" date="2020-03" db="EMBL/GenBank/DDBJ databases">
        <authorList>
            <person name="Weist P."/>
        </authorList>
    </citation>
    <scope>NUCLEOTIDE SEQUENCE</scope>
</reference>
<feature type="region of interest" description="Disordered" evidence="1">
    <location>
        <begin position="1"/>
        <end position="73"/>
    </location>
</feature>
<proteinExistence type="predicted"/>
<evidence type="ECO:0000256" key="1">
    <source>
        <dbReference type="SAM" id="MobiDB-lite"/>
    </source>
</evidence>
<feature type="compositionally biased region" description="Basic and acidic residues" evidence="1">
    <location>
        <begin position="55"/>
        <end position="64"/>
    </location>
</feature>
<organism evidence="2 3">
    <name type="scientific">Pleuronectes platessa</name>
    <name type="common">European plaice</name>
    <dbReference type="NCBI Taxonomy" id="8262"/>
    <lineage>
        <taxon>Eukaryota</taxon>
        <taxon>Metazoa</taxon>
        <taxon>Chordata</taxon>
        <taxon>Craniata</taxon>
        <taxon>Vertebrata</taxon>
        <taxon>Euteleostomi</taxon>
        <taxon>Actinopterygii</taxon>
        <taxon>Neopterygii</taxon>
        <taxon>Teleostei</taxon>
        <taxon>Neoteleostei</taxon>
        <taxon>Acanthomorphata</taxon>
        <taxon>Carangaria</taxon>
        <taxon>Pleuronectiformes</taxon>
        <taxon>Pleuronectoidei</taxon>
        <taxon>Pleuronectidae</taxon>
        <taxon>Pleuronectes</taxon>
    </lineage>
</organism>
<dbReference type="Proteomes" id="UP001153269">
    <property type="component" value="Unassembled WGS sequence"/>
</dbReference>
<dbReference type="EMBL" id="CADEAL010004314">
    <property type="protein sequence ID" value="CAB1456852.1"/>
    <property type="molecule type" value="Genomic_DNA"/>
</dbReference>